<keyword evidence="3" id="KW-1185">Reference proteome</keyword>
<name>A0A6G1EN21_9ORYZ</name>
<dbReference type="Proteomes" id="UP000479710">
    <property type="component" value="Unassembled WGS sequence"/>
</dbReference>
<evidence type="ECO:0000313" key="3">
    <source>
        <dbReference type="Proteomes" id="UP000479710"/>
    </source>
</evidence>
<evidence type="ECO:0000256" key="1">
    <source>
        <dbReference type="SAM" id="MobiDB-lite"/>
    </source>
</evidence>
<organism evidence="2 3">
    <name type="scientific">Oryza meyeriana var. granulata</name>
    <dbReference type="NCBI Taxonomy" id="110450"/>
    <lineage>
        <taxon>Eukaryota</taxon>
        <taxon>Viridiplantae</taxon>
        <taxon>Streptophyta</taxon>
        <taxon>Embryophyta</taxon>
        <taxon>Tracheophyta</taxon>
        <taxon>Spermatophyta</taxon>
        <taxon>Magnoliopsida</taxon>
        <taxon>Liliopsida</taxon>
        <taxon>Poales</taxon>
        <taxon>Poaceae</taxon>
        <taxon>BOP clade</taxon>
        <taxon>Oryzoideae</taxon>
        <taxon>Oryzeae</taxon>
        <taxon>Oryzinae</taxon>
        <taxon>Oryza</taxon>
        <taxon>Oryza meyeriana</taxon>
    </lineage>
</organism>
<dbReference type="AlphaFoldDB" id="A0A6G1EN21"/>
<protein>
    <submittedName>
        <fullName evidence="2">Uncharacterized protein</fullName>
    </submittedName>
</protein>
<feature type="region of interest" description="Disordered" evidence="1">
    <location>
        <begin position="88"/>
        <end position="107"/>
    </location>
</feature>
<accession>A0A6G1EN21</accession>
<proteinExistence type="predicted"/>
<sequence>MVVAAALATWCPNQDDAPAASSWHGFLFHELVAPSWHDPDSTWWLLTGAGGRAAGQDLEGAAAAWRRSAEALRGCLLELEPGGRGWRRGPAWTLDSGGRAAGGRPGG</sequence>
<evidence type="ECO:0000313" key="2">
    <source>
        <dbReference type="EMBL" id="KAF0926017.1"/>
    </source>
</evidence>
<reference evidence="2 3" key="1">
    <citation type="submission" date="2019-11" db="EMBL/GenBank/DDBJ databases">
        <title>Whole genome sequence of Oryza granulata.</title>
        <authorList>
            <person name="Li W."/>
        </authorList>
    </citation>
    <scope>NUCLEOTIDE SEQUENCE [LARGE SCALE GENOMIC DNA]</scope>
    <source>
        <strain evidence="3">cv. Menghai</strain>
        <tissue evidence="2">Leaf</tissue>
    </source>
</reference>
<dbReference type="EMBL" id="SPHZ02000003">
    <property type="protein sequence ID" value="KAF0926017.1"/>
    <property type="molecule type" value="Genomic_DNA"/>
</dbReference>
<comment type="caution">
    <text evidence="2">The sequence shown here is derived from an EMBL/GenBank/DDBJ whole genome shotgun (WGS) entry which is preliminary data.</text>
</comment>
<gene>
    <name evidence="2" type="ORF">E2562_020700</name>
</gene>